<dbReference type="InterPro" id="IPR015421">
    <property type="entry name" value="PyrdxlP-dep_Trfase_major"/>
</dbReference>
<dbReference type="GO" id="GO:0030170">
    <property type="term" value="F:pyridoxal phosphate binding"/>
    <property type="evidence" value="ECO:0007669"/>
    <property type="project" value="InterPro"/>
</dbReference>
<feature type="domain" description="Aminotransferase class I/classII large" evidence="6">
    <location>
        <begin position="75"/>
        <end position="322"/>
    </location>
</feature>
<dbReference type="GO" id="GO:1901605">
    <property type="term" value="P:alpha-amino acid metabolic process"/>
    <property type="evidence" value="ECO:0007669"/>
    <property type="project" value="TreeGrafter"/>
</dbReference>
<dbReference type="OrthoDB" id="691673at2759"/>
<dbReference type="GO" id="GO:0008483">
    <property type="term" value="F:transaminase activity"/>
    <property type="evidence" value="ECO:0007669"/>
    <property type="project" value="UniProtKB-KW"/>
</dbReference>
<accession>A0A1E4TDQ6</accession>
<dbReference type="Proteomes" id="UP000095023">
    <property type="component" value="Unassembled WGS sequence"/>
</dbReference>
<dbReference type="InterPro" id="IPR015424">
    <property type="entry name" value="PyrdxlP-dep_Trfase"/>
</dbReference>
<keyword evidence="3" id="KW-0032">Aminotransferase</keyword>
<evidence type="ECO:0000259" key="6">
    <source>
        <dbReference type="Pfam" id="PF00155"/>
    </source>
</evidence>
<dbReference type="SUPFAM" id="SSF53383">
    <property type="entry name" value="PLP-dependent transferases"/>
    <property type="match status" value="1"/>
</dbReference>
<dbReference type="Pfam" id="PF00155">
    <property type="entry name" value="Aminotran_1_2"/>
    <property type="match status" value="1"/>
</dbReference>
<dbReference type="InterPro" id="IPR050859">
    <property type="entry name" value="Class-I_PLP-dep_aminotransf"/>
</dbReference>
<comment type="cofactor">
    <cofactor evidence="1">
        <name>pyridoxal 5'-phosphate</name>
        <dbReference type="ChEBI" id="CHEBI:597326"/>
    </cofactor>
</comment>
<keyword evidence="5" id="KW-0663">Pyridoxal phosphate</keyword>
<dbReference type="Gene3D" id="3.40.640.10">
    <property type="entry name" value="Type I PLP-dependent aspartate aminotransferase-like (Major domain)"/>
    <property type="match status" value="1"/>
</dbReference>
<feature type="non-terminal residue" evidence="7">
    <location>
        <position position="341"/>
    </location>
</feature>
<dbReference type="CDD" id="cd00609">
    <property type="entry name" value="AAT_like"/>
    <property type="match status" value="1"/>
</dbReference>
<sequence length="341" mass="37951">SPDLSNHINDVARSRTPSKLKDMYKYYHPGIANLAAGFPHPELIPFSSIKGKVVNENAPWVSKSRKFSLINSKKEQDPLSSSLDIANFMEYTNSAGLPDLLRWCSKINTRVHKPAFKDIDVIMTNGASDGLTKAYGILLSQGDTVITDAFTFTNGFKALEQFGCEACPVASDSEGMSPASLEATLRTWEPAVNGKRPHVMYLIPVAQNPTGTTMSLKRKQQIYDIASKFDLIIIEDDPYFFIQFGGPKKTGFFDSLIPSFLNIDTDGRVIRLDTFSKMIGPGSRLGWITARSNFIQYILRATEGSTQFPSGLTQAVVLNLVTNVYGEKGWETWLEHVRDEY</sequence>
<comment type="similarity">
    <text evidence="2">Belongs to the class-I pyridoxal-phosphate-dependent aminotransferase family.</text>
</comment>
<dbReference type="PANTHER" id="PTHR42790:SF1">
    <property type="entry name" value="AROMATIC AMINO ACID AMINOTRANSFERASE, HYPOTHETICAL (EUROFUNG)"/>
    <property type="match status" value="1"/>
</dbReference>
<dbReference type="EMBL" id="KV453842">
    <property type="protein sequence ID" value="ODV89891.1"/>
    <property type="molecule type" value="Genomic_DNA"/>
</dbReference>
<name>A0A1E4TDQ6_9ASCO</name>
<evidence type="ECO:0000256" key="1">
    <source>
        <dbReference type="ARBA" id="ARBA00001933"/>
    </source>
</evidence>
<evidence type="ECO:0000256" key="3">
    <source>
        <dbReference type="ARBA" id="ARBA00022576"/>
    </source>
</evidence>
<dbReference type="AlphaFoldDB" id="A0A1E4TDQ6"/>
<organism evidence="7 8">
    <name type="scientific">Tortispora caseinolytica NRRL Y-17796</name>
    <dbReference type="NCBI Taxonomy" id="767744"/>
    <lineage>
        <taxon>Eukaryota</taxon>
        <taxon>Fungi</taxon>
        <taxon>Dikarya</taxon>
        <taxon>Ascomycota</taxon>
        <taxon>Saccharomycotina</taxon>
        <taxon>Trigonopsidomycetes</taxon>
        <taxon>Trigonopsidales</taxon>
        <taxon>Trigonopsidaceae</taxon>
        <taxon>Tortispora</taxon>
    </lineage>
</organism>
<protein>
    <recommendedName>
        <fullName evidence="6">Aminotransferase class I/classII large domain-containing protein</fullName>
    </recommendedName>
</protein>
<gene>
    <name evidence="7" type="ORF">CANCADRAFT_20637</name>
</gene>
<evidence type="ECO:0000313" key="7">
    <source>
        <dbReference type="EMBL" id="ODV89891.1"/>
    </source>
</evidence>
<reference evidence="8" key="1">
    <citation type="submission" date="2016-02" db="EMBL/GenBank/DDBJ databases">
        <title>Comparative genomics of biotechnologically important yeasts.</title>
        <authorList>
            <consortium name="DOE Joint Genome Institute"/>
            <person name="Riley R."/>
            <person name="Haridas S."/>
            <person name="Wolfe K.H."/>
            <person name="Lopes M.R."/>
            <person name="Hittinger C.T."/>
            <person name="Goker M."/>
            <person name="Salamov A."/>
            <person name="Wisecaver J."/>
            <person name="Long T.M."/>
            <person name="Aerts A.L."/>
            <person name="Barry K."/>
            <person name="Choi C."/>
            <person name="Clum A."/>
            <person name="Coughlan A.Y."/>
            <person name="Deshpande S."/>
            <person name="Douglass A.P."/>
            <person name="Hanson S.J."/>
            <person name="Klenk H.-P."/>
            <person name="Labutti K."/>
            <person name="Lapidus A."/>
            <person name="Lindquist E."/>
            <person name="Lipzen A."/>
            <person name="Meier-Kolthoff J.P."/>
            <person name="Ohm R.A."/>
            <person name="Otillar R.P."/>
            <person name="Pangilinan J."/>
            <person name="Peng Y."/>
            <person name="Rokas A."/>
            <person name="Rosa C.A."/>
            <person name="Scheuner C."/>
            <person name="Sibirny A.A."/>
            <person name="Slot J.C."/>
            <person name="Stielow J.B."/>
            <person name="Sun H."/>
            <person name="Kurtzman C.P."/>
            <person name="Blackwell M."/>
            <person name="Jeffries T.W."/>
            <person name="Grigoriev I.V."/>
        </authorList>
    </citation>
    <scope>NUCLEOTIDE SEQUENCE [LARGE SCALE GENOMIC DNA]</scope>
    <source>
        <strain evidence="8">NRRL Y-17796</strain>
    </source>
</reference>
<keyword evidence="4" id="KW-0808">Transferase</keyword>
<evidence type="ECO:0000313" key="8">
    <source>
        <dbReference type="Proteomes" id="UP000095023"/>
    </source>
</evidence>
<evidence type="ECO:0000256" key="5">
    <source>
        <dbReference type="ARBA" id="ARBA00022898"/>
    </source>
</evidence>
<dbReference type="InterPro" id="IPR004839">
    <property type="entry name" value="Aminotransferase_I/II_large"/>
</dbReference>
<dbReference type="PANTHER" id="PTHR42790">
    <property type="entry name" value="AMINOTRANSFERASE"/>
    <property type="match status" value="1"/>
</dbReference>
<evidence type="ECO:0000256" key="4">
    <source>
        <dbReference type="ARBA" id="ARBA00022679"/>
    </source>
</evidence>
<evidence type="ECO:0000256" key="2">
    <source>
        <dbReference type="ARBA" id="ARBA00007441"/>
    </source>
</evidence>
<keyword evidence="8" id="KW-1185">Reference proteome</keyword>
<proteinExistence type="inferred from homology"/>
<feature type="non-terminal residue" evidence="7">
    <location>
        <position position="1"/>
    </location>
</feature>